<evidence type="ECO:0000313" key="2">
    <source>
        <dbReference type="Proteomes" id="UP000494301"/>
    </source>
</evidence>
<evidence type="ECO:0000313" key="1">
    <source>
        <dbReference type="EMBL" id="CAB3975457.1"/>
    </source>
</evidence>
<name>A0A6J5JWC1_9BURK</name>
<gene>
    <name evidence="1" type="ORF">BLA3211_08479</name>
</gene>
<accession>A0A6J5JWC1</accession>
<dbReference type="RefSeq" id="WP_122947793.1">
    <property type="nucleotide sequence ID" value="NZ_CABVQF010000013.1"/>
</dbReference>
<proteinExistence type="predicted"/>
<dbReference type="AlphaFoldDB" id="A0A6J5JWC1"/>
<sequence length="198" mass="21944">MTTKMPTLQTFMTPVDEAVFSDLLKAQIPQVKFIDSYIWSLPVPPAYDSMTECNGQPFSDIVILDEAICSVERYAQEFMAPHPGGSGYMGSMEGPGAIQFLRSHEADYAPGCLRDGRLAASYDSDTDPATDVFVKLVWKVFKKFAHKTFVVNRETGVVNEKPEARFFAGPDAAAKFDGMDGHYLTNNAFFYLVAQPSK</sequence>
<dbReference type="Proteomes" id="UP000494301">
    <property type="component" value="Unassembled WGS sequence"/>
</dbReference>
<dbReference type="EMBL" id="CABWIL020000073">
    <property type="protein sequence ID" value="CAB3975457.1"/>
    <property type="molecule type" value="Genomic_DNA"/>
</dbReference>
<protein>
    <submittedName>
        <fullName evidence="1">Uncharacterized protein</fullName>
    </submittedName>
</protein>
<organism evidence="1 2">
    <name type="scientific">Burkholderia aenigmatica</name>
    <dbReference type="NCBI Taxonomy" id="2015348"/>
    <lineage>
        <taxon>Bacteria</taxon>
        <taxon>Pseudomonadati</taxon>
        <taxon>Pseudomonadota</taxon>
        <taxon>Betaproteobacteria</taxon>
        <taxon>Burkholderiales</taxon>
        <taxon>Burkholderiaceae</taxon>
        <taxon>Burkholderia</taxon>
        <taxon>Burkholderia cepacia complex</taxon>
    </lineage>
</organism>
<reference evidence="1 2" key="1">
    <citation type="submission" date="2020-04" db="EMBL/GenBank/DDBJ databases">
        <authorList>
            <person name="Depoorter E."/>
        </authorList>
    </citation>
    <scope>NUCLEOTIDE SEQUENCE [LARGE SCALE GENOMIC DNA]</scope>
    <source>
        <strain evidence="1 2">BCC0217</strain>
    </source>
</reference>